<protein>
    <submittedName>
        <fullName evidence="5">HipA domain-containing protein</fullName>
    </submittedName>
</protein>
<evidence type="ECO:0000313" key="5">
    <source>
        <dbReference type="EMBL" id="MEI2681432.1"/>
    </source>
</evidence>
<keyword evidence="3" id="KW-0418">Kinase</keyword>
<sequence>MNRCRILLTRLESEAEQTSGYSTRGMKKLTGSARVEPYLGFTRTQFVQQLPQQQRGMSISGYQPKLQLVLRQRDFAVVGYQGDYILKPSPVEFPHLAENEHATMTLMARLGFDVPAHGLLPFRPEHPDDDIEYAFVIRRFDRDREGHALHQEPLDAAMNVGEKYGKYRDDGLPWVSYQQIAQFLIQHVNDNLAFKIDLLRRIIYAYLLGNNDMHLRNFGLLHPRGAAPQLSPLYDFVSVAPFSAYFQSSYLALPLLACEEGGRELAAGFTTQYGEYLGMDFLTLGLIMGLSRKLVVALLANLLKEQQQVETTYNESFMQPEAVAAVLQCYRQRLSRLQIVDEPAL</sequence>
<dbReference type="InterPro" id="IPR052028">
    <property type="entry name" value="HipA_Ser/Thr_kinase"/>
</dbReference>
<name>A0ABU8DD59_ERWAP</name>
<comment type="caution">
    <text evidence="5">The sequence shown here is derived from an EMBL/GenBank/DDBJ whole genome shotgun (WGS) entry which is preliminary data.</text>
</comment>
<evidence type="ECO:0000256" key="3">
    <source>
        <dbReference type="ARBA" id="ARBA00022777"/>
    </source>
</evidence>
<evidence type="ECO:0000256" key="1">
    <source>
        <dbReference type="ARBA" id="ARBA00010164"/>
    </source>
</evidence>
<dbReference type="InterPro" id="IPR012893">
    <property type="entry name" value="HipA-like_C"/>
</dbReference>
<dbReference type="Gene3D" id="1.10.1070.20">
    <property type="match status" value="1"/>
</dbReference>
<gene>
    <name evidence="5" type="ORF">V8N49_07100</name>
</gene>
<dbReference type="PANTHER" id="PTHR37419:SF6">
    <property type="entry name" value="KINASE HI_0665-RELATED"/>
    <property type="match status" value="1"/>
</dbReference>
<keyword evidence="2" id="KW-0808">Transferase</keyword>
<feature type="domain" description="HipA-like C-terminal" evidence="4">
    <location>
        <begin position="57"/>
        <end position="251"/>
    </location>
</feature>
<organism evidence="5 6">
    <name type="scientific">Erwinia aphidicola</name>
    <dbReference type="NCBI Taxonomy" id="68334"/>
    <lineage>
        <taxon>Bacteria</taxon>
        <taxon>Pseudomonadati</taxon>
        <taxon>Pseudomonadota</taxon>
        <taxon>Gammaproteobacteria</taxon>
        <taxon>Enterobacterales</taxon>
        <taxon>Erwiniaceae</taxon>
        <taxon>Erwinia</taxon>
    </lineage>
</organism>
<dbReference type="Pfam" id="PF07804">
    <property type="entry name" value="HipA_C"/>
    <property type="match status" value="1"/>
</dbReference>
<evidence type="ECO:0000256" key="2">
    <source>
        <dbReference type="ARBA" id="ARBA00022679"/>
    </source>
</evidence>
<evidence type="ECO:0000259" key="4">
    <source>
        <dbReference type="Pfam" id="PF07804"/>
    </source>
</evidence>
<dbReference type="RefSeq" id="WP_048917787.1">
    <property type="nucleotide sequence ID" value="NZ_CAKKMT010000007.1"/>
</dbReference>
<evidence type="ECO:0000313" key="6">
    <source>
        <dbReference type="Proteomes" id="UP001306592"/>
    </source>
</evidence>
<reference evidence="5 6" key="1">
    <citation type="submission" date="2024-02" db="EMBL/GenBank/DDBJ databases">
        <title>First report Erwinia aphidicola in onion in Chile.</title>
        <authorList>
            <person name="Valenzuela M."/>
            <person name="Pena M."/>
            <person name="Dutta B."/>
        </authorList>
    </citation>
    <scope>NUCLEOTIDE SEQUENCE [LARGE SCALE GENOMIC DNA]</scope>
    <source>
        <strain evidence="5 6">QCJ3A</strain>
    </source>
</reference>
<dbReference type="EMBL" id="JBANEI010000003">
    <property type="protein sequence ID" value="MEI2681432.1"/>
    <property type="molecule type" value="Genomic_DNA"/>
</dbReference>
<dbReference type="Proteomes" id="UP001306592">
    <property type="component" value="Unassembled WGS sequence"/>
</dbReference>
<dbReference type="PANTHER" id="PTHR37419">
    <property type="entry name" value="SERINE/THREONINE-PROTEIN KINASE TOXIN HIPA"/>
    <property type="match status" value="1"/>
</dbReference>
<keyword evidence="6" id="KW-1185">Reference proteome</keyword>
<proteinExistence type="inferred from homology"/>
<accession>A0ABU8DD59</accession>
<comment type="similarity">
    <text evidence="1">Belongs to the HipA Ser/Thr kinase family.</text>
</comment>